<evidence type="ECO:0000313" key="3">
    <source>
        <dbReference type="Proteomes" id="UP000433876"/>
    </source>
</evidence>
<proteinExistence type="predicted"/>
<protein>
    <submittedName>
        <fullName evidence="2">Uncharacterized protein</fullName>
    </submittedName>
</protein>
<evidence type="ECO:0000256" key="1">
    <source>
        <dbReference type="SAM" id="MobiDB-lite"/>
    </source>
</evidence>
<dbReference type="OMA" id="TQWNVAT"/>
<feature type="compositionally biased region" description="Polar residues" evidence="1">
    <location>
        <begin position="123"/>
        <end position="142"/>
    </location>
</feature>
<feature type="region of interest" description="Disordered" evidence="1">
    <location>
        <begin position="1"/>
        <end position="26"/>
    </location>
</feature>
<feature type="compositionally biased region" description="Low complexity" evidence="1">
    <location>
        <begin position="387"/>
        <end position="407"/>
    </location>
</feature>
<reference evidence="2 3" key="1">
    <citation type="submission" date="2017-07" db="EMBL/GenBank/DDBJ databases">
        <title>Genome sequence of the Sordaria macrospora wild type strain R19027.</title>
        <authorList>
            <person name="Nowrousian M."/>
            <person name="Teichert I."/>
            <person name="Kueck U."/>
        </authorList>
    </citation>
    <scope>NUCLEOTIDE SEQUENCE [LARGE SCALE GENOMIC DNA]</scope>
    <source>
        <strain evidence="2 3">R19027</strain>
        <tissue evidence="2">Mycelium</tissue>
    </source>
</reference>
<dbReference type="Proteomes" id="UP000433876">
    <property type="component" value="Unassembled WGS sequence"/>
</dbReference>
<accession>A0A8S9A3W4</accession>
<feature type="compositionally biased region" description="Polar residues" evidence="1">
    <location>
        <begin position="244"/>
        <end position="265"/>
    </location>
</feature>
<feature type="region of interest" description="Disordered" evidence="1">
    <location>
        <begin position="83"/>
        <end position="208"/>
    </location>
</feature>
<comment type="caution">
    <text evidence="2">The sequence shown here is derived from an EMBL/GenBank/DDBJ whole genome shotgun (WGS) entry which is preliminary data.</text>
</comment>
<feature type="region of interest" description="Disordered" evidence="1">
    <location>
        <begin position="605"/>
        <end position="682"/>
    </location>
</feature>
<name>A0A8S9A3W4_SORMA</name>
<feature type="region of interest" description="Disordered" evidence="1">
    <location>
        <begin position="446"/>
        <end position="518"/>
    </location>
</feature>
<sequence>MAAKPHVEARSLSTLNSLAANPPQYPHSADVKESLTLYISRVPGSRDVILSPFRPQRKNVTVEDINNALYLIHLDLPTDDLLVGNTRPNETSTANSPRTSGESARSVIPRKPLPPSARVEIPTSRQPSANIPATQNENNVPKNTGPVPTRSPSVRRAASVRRPRAPGSERVERAVAPQAPVAGNDGYRPNPMFQPTPVPEPPSRPAPQFPPPAENLAAMRRPMGPRLPTGLPIPEELASHPGTVPTSNRPITPTDQTLYTPTSNVPRPGDGILSPTVTRARAPSTSKLAATIPFTLTLIRRDPSTNLQWNVGKISSFETNIPTPESAHPDLGEDTPVAEQPPPIATQLIDIHLETSGYAKYRGMPSRANIEALRPTSPQSFARTLQGLGSSSTSASGSLGSLGSSGSPQKQIMGVAHREVEEGFHRQVVMAYTKSWTSGLKGAFKRHSRSASTASATMGDLPGHTRHGSSSTIGSADMSPNEHQNQNPQSPPPAGGGHNRQESIGGGGGGQLITQPGPNLRPKGYVFLSPWLGRCEFRTGSTGRSLKCRHILDEHSGGLNQITQIDPAKLAQSVRDAPTIGQSRGDSITSAITGAKPVSELRFNLPSASEPRSPGAGTGGDIYSPGHAGGGSSKRHRFSKFLGLQPPSSEEEEEYFDDGDGGGDPFDMALGREDAGGGSRGKRAKLGKLIIHDEGLKMLDLVVAANMGVWWNTWEKRF</sequence>
<feature type="region of interest" description="Disordered" evidence="1">
    <location>
        <begin position="382"/>
        <end position="410"/>
    </location>
</feature>
<feature type="compositionally biased region" description="Pro residues" evidence="1">
    <location>
        <begin position="192"/>
        <end position="208"/>
    </location>
</feature>
<organism evidence="2 3">
    <name type="scientific">Sordaria macrospora</name>
    <dbReference type="NCBI Taxonomy" id="5147"/>
    <lineage>
        <taxon>Eukaryota</taxon>
        <taxon>Fungi</taxon>
        <taxon>Dikarya</taxon>
        <taxon>Ascomycota</taxon>
        <taxon>Pezizomycotina</taxon>
        <taxon>Sordariomycetes</taxon>
        <taxon>Sordariomycetidae</taxon>
        <taxon>Sordariales</taxon>
        <taxon>Sordariaceae</taxon>
        <taxon>Sordaria</taxon>
    </lineage>
</organism>
<dbReference type="AlphaFoldDB" id="A0A8S9A3W4"/>
<feature type="compositionally biased region" description="Acidic residues" evidence="1">
    <location>
        <begin position="649"/>
        <end position="661"/>
    </location>
</feature>
<gene>
    <name evidence="2" type="ORF">SMACR_07684</name>
</gene>
<dbReference type="VEuPathDB" id="FungiDB:SMAC_07684"/>
<feature type="region of interest" description="Disordered" evidence="1">
    <location>
        <begin position="236"/>
        <end position="284"/>
    </location>
</feature>
<dbReference type="EMBL" id="NMPR01000017">
    <property type="protein sequence ID" value="KAA8634872.1"/>
    <property type="molecule type" value="Genomic_DNA"/>
</dbReference>
<evidence type="ECO:0000313" key="2">
    <source>
        <dbReference type="EMBL" id="KAA8634872.1"/>
    </source>
</evidence>
<feature type="compositionally biased region" description="Polar residues" evidence="1">
    <location>
        <begin position="86"/>
        <end position="103"/>
    </location>
</feature>